<keyword evidence="2 6" id="KW-0812">Transmembrane</keyword>
<organism evidence="8 9">
    <name type="scientific">Oceanibacterium hippocampi</name>
    <dbReference type="NCBI Taxonomy" id="745714"/>
    <lineage>
        <taxon>Bacteria</taxon>
        <taxon>Pseudomonadati</taxon>
        <taxon>Pseudomonadota</taxon>
        <taxon>Alphaproteobacteria</taxon>
        <taxon>Sneathiellales</taxon>
        <taxon>Sneathiellaceae</taxon>
        <taxon>Oceanibacterium</taxon>
    </lineage>
</organism>
<keyword evidence="3 6" id="KW-1133">Transmembrane helix</keyword>
<evidence type="ECO:0000256" key="6">
    <source>
        <dbReference type="SAM" id="Phobius"/>
    </source>
</evidence>
<keyword evidence="9" id="KW-1185">Reference proteome</keyword>
<feature type="domain" description="Lipopolysaccharide assembly protein A" evidence="7">
    <location>
        <begin position="23"/>
        <end position="86"/>
    </location>
</feature>
<dbReference type="AlphaFoldDB" id="A0A1Y5RQZ2"/>
<proteinExistence type="predicted"/>
<sequence>MKLVTIVVVLPVAIVAAAFAIANRAAVTVSLDPLPYMLELPLYYVLLGGVLLGLLIAGPAFWLSAFRAKLTAKRRQAAIERLETEVTRLREEQARREAAAKAVRAAEQSETLQLTARSGAA</sequence>
<dbReference type="RefSeq" id="WP_085881918.1">
    <property type="nucleotide sequence ID" value="NZ_FWFR01000001.1"/>
</dbReference>
<dbReference type="Pfam" id="PF06305">
    <property type="entry name" value="LapA_dom"/>
    <property type="match status" value="1"/>
</dbReference>
<accession>A0A1Y5RQZ2</accession>
<evidence type="ECO:0000256" key="3">
    <source>
        <dbReference type="ARBA" id="ARBA00022989"/>
    </source>
</evidence>
<protein>
    <recommendedName>
        <fullName evidence="7">Lipopolysaccharide assembly protein A domain-containing protein</fullName>
    </recommendedName>
</protein>
<evidence type="ECO:0000256" key="4">
    <source>
        <dbReference type="ARBA" id="ARBA00023136"/>
    </source>
</evidence>
<gene>
    <name evidence="8" type="ORF">OCH7691_00592</name>
</gene>
<reference evidence="8 9" key="1">
    <citation type="submission" date="2017-03" db="EMBL/GenBank/DDBJ databases">
        <authorList>
            <person name="Afonso C.L."/>
            <person name="Miller P.J."/>
            <person name="Scott M.A."/>
            <person name="Spackman E."/>
            <person name="Goraichik I."/>
            <person name="Dimitrov K.M."/>
            <person name="Suarez D.L."/>
            <person name="Swayne D.E."/>
        </authorList>
    </citation>
    <scope>NUCLEOTIDE SEQUENCE [LARGE SCALE GENOMIC DNA]</scope>
    <source>
        <strain evidence="8 9">CECT 7691</strain>
    </source>
</reference>
<feature type="transmembrane region" description="Helical" evidence="6">
    <location>
        <begin position="42"/>
        <end position="66"/>
    </location>
</feature>
<evidence type="ECO:0000256" key="2">
    <source>
        <dbReference type="ARBA" id="ARBA00022692"/>
    </source>
</evidence>
<evidence type="ECO:0000256" key="1">
    <source>
        <dbReference type="ARBA" id="ARBA00022475"/>
    </source>
</evidence>
<dbReference type="Proteomes" id="UP000193200">
    <property type="component" value="Unassembled WGS sequence"/>
</dbReference>
<dbReference type="InParanoid" id="A0A1Y5RQZ2"/>
<dbReference type="InterPro" id="IPR010445">
    <property type="entry name" value="LapA_dom"/>
</dbReference>
<keyword evidence="5" id="KW-0175">Coiled coil</keyword>
<feature type="coiled-coil region" evidence="5">
    <location>
        <begin position="72"/>
        <end position="109"/>
    </location>
</feature>
<evidence type="ECO:0000313" key="9">
    <source>
        <dbReference type="Proteomes" id="UP000193200"/>
    </source>
</evidence>
<evidence type="ECO:0000313" key="8">
    <source>
        <dbReference type="EMBL" id="SLN22408.1"/>
    </source>
</evidence>
<keyword evidence="4 6" id="KW-0472">Membrane</keyword>
<dbReference type="EMBL" id="FWFR01000001">
    <property type="protein sequence ID" value="SLN22408.1"/>
    <property type="molecule type" value="Genomic_DNA"/>
</dbReference>
<evidence type="ECO:0000259" key="7">
    <source>
        <dbReference type="Pfam" id="PF06305"/>
    </source>
</evidence>
<dbReference type="GO" id="GO:0005886">
    <property type="term" value="C:plasma membrane"/>
    <property type="evidence" value="ECO:0007669"/>
    <property type="project" value="InterPro"/>
</dbReference>
<keyword evidence="1" id="KW-1003">Cell membrane</keyword>
<evidence type="ECO:0000256" key="5">
    <source>
        <dbReference type="SAM" id="Coils"/>
    </source>
</evidence>
<name>A0A1Y5RQZ2_9PROT</name>